<feature type="signal peptide" evidence="4">
    <location>
        <begin position="1"/>
        <end position="26"/>
    </location>
</feature>
<dbReference type="Gene3D" id="6.10.250.3150">
    <property type="match status" value="1"/>
</dbReference>
<dbReference type="InterPro" id="IPR057309">
    <property type="entry name" value="PcsB_CC"/>
</dbReference>
<dbReference type="InterPro" id="IPR010611">
    <property type="entry name" value="3D_dom"/>
</dbReference>
<keyword evidence="2" id="KW-0175">Coiled coil</keyword>
<evidence type="ECO:0000256" key="3">
    <source>
        <dbReference type="SAM" id="MobiDB-lite"/>
    </source>
</evidence>
<evidence type="ECO:0000313" key="7">
    <source>
        <dbReference type="EMBL" id="GEK91921.1"/>
    </source>
</evidence>
<accession>A0A511AXQ8</accession>
<evidence type="ECO:0000256" key="4">
    <source>
        <dbReference type="SAM" id="SignalP"/>
    </source>
</evidence>
<gene>
    <name evidence="7" type="primary">yuaE</name>
    <name evidence="7" type="ORF">AKA01nite_15430</name>
</gene>
<evidence type="ECO:0000256" key="1">
    <source>
        <dbReference type="ARBA" id="ARBA00022729"/>
    </source>
</evidence>
<dbReference type="SUPFAM" id="SSF50685">
    <property type="entry name" value="Barwin-like endoglucanases"/>
    <property type="match status" value="1"/>
</dbReference>
<reference evidence="7 8" key="1">
    <citation type="submission" date="2019-07" db="EMBL/GenBank/DDBJ databases">
        <title>Whole genome shotgun sequence of Alkalibacterium kapii NBRC 103247.</title>
        <authorList>
            <person name="Hosoyama A."/>
            <person name="Uohara A."/>
            <person name="Ohji S."/>
            <person name="Ichikawa N."/>
        </authorList>
    </citation>
    <scope>NUCLEOTIDE SEQUENCE [LARGE SCALE GENOMIC DNA]</scope>
    <source>
        <strain evidence="7 8">NBRC 103247</strain>
    </source>
</reference>
<name>A0A511AXQ8_9LACT</name>
<dbReference type="RefSeq" id="WP_146924731.1">
    <property type="nucleotide sequence ID" value="NZ_BJUY01000023.1"/>
</dbReference>
<proteinExistence type="predicted"/>
<dbReference type="EMBL" id="BJUY01000023">
    <property type="protein sequence ID" value="GEK91921.1"/>
    <property type="molecule type" value="Genomic_DNA"/>
</dbReference>
<evidence type="ECO:0000259" key="6">
    <source>
        <dbReference type="Pfam" id="PF24568"/>
    </source>
</evidence>
<organism evidence="7 8">
    <name type="scientific">Alkalibacterium kapii</name>
    <dbReference type="NCBI Taxonomy" id="426704"/>
    <lineage>
        <taxon>Bacteria</taxon>
        <taxon>Bacillati</taxon>
        <taxon>Bacillota</taxon>
        <taxon>Bacilli</taxon>
        <taxon>Lactobacillales</taxon>
        <taxon>Carnobacteriaceae</taxon>
        <taxon>Alkalibacterium</taxon>
    </lineage>
</organism>
<dbReference type="GO" id="GO:0004553">
    <property type="term" value="F:hydrolase activity, hydrolyzing O-glycosyl compounds"/>
    <property type="evidence" value="ECO:0007669"/>
    <property type="project" value="InterPro"/>
</dbReference>
<dbReference type="GO" id="GO:0009254">
    <property type="term" value="P:peptidoglycan turnover"/>
    <property type="evidence" value="ECO:0007669"/>
    <property type="project" value="InterPro"/>
</dbReference>
<evidence type="ECO:0000259" key="5">
    <source>
        <dbReference type="Pfam" id="PF06725"/>
    </source>
</evidence>
<dbReference type="InterPro" id="IPR036908">
    <property type="entry name" value="RlpA-like_sf"/>
</dbReference>
<dbReference type="Pfam" id="PF06725">
    <property type="entry name" value="3D"/>
    <property type="match status" value="1"/>
</dbReference>
<sequence>MIKRVLSLAIIALTFIQMNTVQPVSAESLNEINIQQTEKKQEIRGLQENVNTVIEEVNTLNEALSSLNKTITEKEQDIKTTEANIMEQEEIVSARMEQARDRLKSLQVNEISQNIVLTLLKSESVSDMFNRFLVIMRLTDAGNEQIELAEEEVQKLADLKENLIDSRAELEEKQDKALSRKNDLDDKIASLQEMIQENQAELSVLAKKESEENARLREDRKKARQNAVVAAANKTKDKQEVGVSSSSSEKQTSAEQSNAAAPKTTQKTESKPAKATGRTLKVQATGYSTQQPGLSKHTYMGIDLRVNPRVIAVDPSVIPLGSMVEVEGMGVYLAGDTGGAINGKIIDIHFSTVAEALKWGRRNVTVRILN</sequence>
<evidence type="ECO:0000313" key="8">
    <source>
        <dbReference type="Proteomes" id="UP000321662"/>
    </source>
</evidence>
<dbReference type="GO" id="GO:0019867">
    <property type="term" value="C:outer membrane"/>
    <property type="evidence" value="ECO:0007669"/>
    <property type="project" value="InterPro"/>
</dbReference>
<dbReference type="Proteomes" id="UP000321662">
    <property type="component" value="Unassembled WGS sequence"/>
</dbReference>
<dbReference type="Pfam" id="PF24568">
    <property type="entry name" value="CC_PcsB"/>
    <property type="match status" value="1"/>
</dbReference>
<dbReference type="CDD" id="cd22786">
    <property type="entry name" value="DPBB_YuiC-like"/>
    <property type="match status" value="1"/>
</dbReference>
<evidence type="ECO:0000256" key="2">
    <source>
        <dbReference type="SAM" id="Coils"/>
    </source>
</evidence>
<keyword evidence="1 4" id="KW-0732">Signal</keyword>
<dbReference type="InterPro" id="IPR051933">
    <property type="entry name" value="Resuscitation_pf_RpfB"/>
</dbReference>
<comment type="caution">
    <text evidence="7">The sequence shown here is derived from an EMBL/GenBank/DDBJ whole genome shotgun (WGS) entry which is preliminary data.</text>
</comment>
<protein>
    <submittedName>
        <fullName evidence="7">Uncharacterized protein</fullName>
    </submittedName>
</protein>
<dbReference type="PANTHER" id="PTHR39160">
    <property type="entry name" value="CELL WALL-BINDING PROTEIN YOCH"/>
    <property type="match status" value="1"/>
</dbReference>
<feature type="compositionally biased region" description="Low complexity" evidence="3">
    <location>
        <begin position="244"/>
        <end position="257"/>
    </location>
</feature>
<feature type="domain" description="Peptidoglycan hydrolase PcsB coiled-coil" evidence="6">
    <location>
        <begin position="86"/>
        <end position="157"/>
    </location>
</feature>
<feature type="coiled-coil region" evidence="2">
    <location>
        <begin position="29"/>
        <end position="109"/>
    </location>
</feature>
<dbReference type="PANTHER" id="PTHR39160:SF4">
    <property type="entry name" value="RESUSCITATION-PROMOTING FACTOR RPFB"/>
    <property type="match status" value="1"/>
</dbReference>
<dbReference type="OrthoDB" id="9798935at2"/>
<feature type="chain" id="PRO_5021710263" evidence="4">
    <location>
        <begin position="27"/>
        <end position="370"/>
    </location>
</feature>
<dbReference type="AlphaFoldDB" id="A0A511AXQ8"/>
<feature type="region of interest" description="Disordered" evidence="3">
    <location>
        <begin position="213"/>
        <end position="282"/>
    </location>
</feature>
<keyword evidence="8" id="KW-1185">Reference proteome</keyword>
<feature type="domain" description="3D" evidence="5">
    <location>
        <begin position="309"/>
        <end position="370"/>
    </location>
</feature>